<dbReference type="InterPro" id="IPR011021">
    <property type="entry name" value="Arrestin-like_N"/>
</dbReference>
<proteinExistence type="predicted"/>
<dbReference type="OrthoDB" id="2238745at2759"/>
<feature type="compositionally biased region" description="Basic and acidic residues" evidence="1">
    <location>
        <begin position="333"/>
        <end position="363"/>
    </location>
</feature>
<dbReference type="Pfam" id="PF00339">
    <property type="entry name" value="Arrestin_N"/>
    <property type="match status" value="1"/>
</dbReference>
<feature type="domain" description="Arrestin C-terminal-like" evidence="2">
    <location>
        <begin position="467"/>
        <end position="656"/>
    </location>
</feature>
<dbReference type="Pfam" id="PF02752">
    <property type="entry name" value="Arrestin_C"/>
    <property type="match status" value="1"/>
</dbReference>
<dbReference type="FunCoup" id="A0A0C3B8K0">
    <property type="interactions" value="288"/>
</dbReference>
<dbReference type="STRING" id="765440.A0A0C3B8K0"/>
<sequence length="780" mass="86824">MSQKNTLTIRLTESVVFLRNVDGVGRRPGQSNPGSTSLLRGLLVLDLAKPTRISSIEIDLTGKANTSWPEGVGSRRIDVSEEHKIFKASTVFFRAGSTPSSRRPASVGPGLEVYHDEEEHHEPTTEYSGGIETPRNNGTTSMEHDDPPSRITRRSSVDSFTFQRDFISHRENSVALPTPPYTPTLGSPTAERPTLSATSSNPSVPTITPEETPAQTLEEFRNALRADLEEEQRSPSHTRNGRGRSSINNSSASSLYSIRDHSLSRRPSIDDVPEDEPTRPQRPSTSSSPPPSPRVGSEDRRGRKNTRFSFTAVSNVLLDAVKDQVRSISPRMRSRDGTLSREPSRDRASSRGRTLEPRQDNGHQNKKSSLGKFGEMLKLDDNKATGDGWKEFKKGVYTYPISFIIPENAPPTLQTSYGNVTWRLKGQAHRPGAFSLKLSAIREVTLIAAPGEDDTEDTENIIIERQWDSQLQYLISVAGRSFYIGGTIPIQITMLPMAKMKVHRISVILEERTDYFTGTKRIARTDPIQRIALLSLKSENKDGGAILPLISDDPEAFKRSPFYSAMNPEDDPSSVAASLMGPGPWAFHHELRLPNSCTQLNFSNQNRRAYILITHNLKVIFRVERGDDEFVDQKSGKRKLFDIVVQTPVHILSCRCNPEWMSLPRYTELLRDDCAAAPPSCPCGVKVRSRSKARASTDLWDSHTRGVFNGLDRIASRQSTDSASTVETSSINRVTTQSLRRRDSLYDRNTQYERLISGQESEVGEAPPAYNVITTPTAAR</sequence>
<dbReference type="GO" id="GO:0030674">
    <property type="term" value="F:protein-macromolecule adaptor activity"/>
    <property type="evidence" value="ECO:0007669"/>
    <property type="project" value="TreeGrafter"/>
</dbReference>
<evidence type="ECO:0000313" key="4">
    <source>
        <dbReference type="Proteomes" id="UP000054166"/>
    </source>
</evidence>
<dbReference type="GO" id="GO:0005829">
    <property type="term" value="C:cytosol"/>
    <property type="evidence" value="ECO:0007669"/>
    <property type="project" value="TreeGrafter"/>
</dbReference>
<protein>
    <recommendedName>
        <fullName evidence="2">Arrestin C-terminal-like domain-containing protein</fullName>
    </recommendedName>
</protein>
<feature type="region of interest" description="Disordered" evidence="1">
    <location>
        <begin position="171"/>
        <end position="215"/>
    </location>
</feature>
<feature type="compositionally biased region" description="Basic and acidic residues" evidence="1">
    <location>
        <begin position="258"/>
        <end position="269"/>
    </location>
</feature>
<dbReference type="EMBL" id="KN832994">
    <property type="protein sequence ID" value="KIM82598.1"/>
    <property type="molecule type" value="Genomic_DNA"/>
</dbReference>
<dbReference type="InterPro" id="IPR014752">
    <property type="entry name" value="Arrestin-like_C"/>
</dbReference>
<dbReference type="HOGENOM" id="CLU_007709_0_0_1"/>
<gene>
    <name evidence="3" type="ORF">PILCRDRAFT_820466</name>
</gene>
<evidence type="ECO:0000259" key="2">
    <source>
        <dbReference type="SMART" id="SM01017"/>
    </source>
</evidence>
<feature type="region of interest" description="Disordered" evidence="1">
    <location>
        <begin position="328"/>
        <end position="371"/>
    </location>
</feature>
<feature type="region of interest" description="Disordered" evidence="1">
    <location>
        <begin position="758"/>
        <end position="780"/>
    </location>
</feature>
<keyword evidence="4" id="KW-1185">Reference proteome</keyword>
<dbReference type="InterPro" id="IPR050357">
    <property type="entry name" value="Arrestin_domain-protein"/>
</dbReference>
<feature type="region of interest" description="Disordered" evidence="1">
    <location>
        <begin position="117"/>
        <end position="157"/>
    </location>
</feature>
<feature type="compositionally biased region" description="Polar residues" evidence="1">
    <location>
        <begin position="195"/>
        <end position="206"/>
    </location>
</feature>
<dbReference type="GO" id="GO:0031625">
    <property type="term" value="F:ubiquitin protein ligase binding"/>
    <property type="evidence" value="ECO:0007669"/>
    <property type="project" value="TreeGrafter"/>
</dbReference>
<dbReference type="PANTHER" id="PTHR11188">
    <property type="entry name" value="ARRESTIN DOMAIN CONTAINING PROTEIN"/>
    <property type="match status" value="1"/>
</dbReference>
<organism evidence="3 4">
    <name type="scientific">Piloderma croceum (strain F 1598)</name>
    <dbReference type="NCBI Taxonomy" id="765440"/>
    <lineage>
        <taxon>Eukaryota</taxon>
        <taxon>Fungi</taxon>
        <taxon>Dikarya</taxon>
        <taxon>Basidiomycota</taxon>
        <taxon>Agaricomycotina</taxon>
        <taxon>Agaricomycetes</taxon>
        <taxon>Agaricomycetidae</taxon>
        <taxon>Atheliales</taxon>
        <taxon>Atheliaceae</taxon>
        <taxon>Piloderma</taxon>
    </lineage>
</organism>
<evidence type="ECO:0000256" key="1">
    <source>
        <dbReference type="SAM" id="MobiDB-lite"/>
    </source>
</evidence>
<evidence type="ECO:0000313" key="3">
    <source>
        <dbReference type="EMBL" id="KIM82598.1"/>
    </source>
</evidence>
<reference evidence="3 4" key="1">
    <citation type="submission" date="2014-04" db="EMBL/GenBank/DDBJ databases">
        <authorList>
            <consortium name="DOE Joint Genome Institute"/>
            <person name="Kuo A."/>
            <person name="Tarkka M."/>
            <person name="Buscot F."/>
            <person name="Kohler A."/>
            <person name="Nagy L.G."/>
            <person name="Floudas D."/>
            <person name="Copeland A."/>
            <person name="Barry K.W."/>
            <person name="Cichocki N."/>
            <person name="Veneault-Fourrey C."/>
            <person name="LaButti K."/>
            <person name="Lindquist E.A."/>
            <person name="Lipzen A."/>
            <person name="Lundell T."/>
            <person name="Morin E."/>
            <person name="Murat C."/>
            <person name="Sun H."/>
            <person name="Tunlid A."/>
            <person name="Henrissat B."/>
            <person name="Grigoriev I.V."/>
            <person name="Hibbett D.S."/>
            <person name="Martin F."/>
            <person name="Nordberg H.P."/>
            <person name="Cantor M.N."/>
            <person name="Hua S.X."/>
        </authorList>
    </citation>
    <scope>NUCLEOTIDE SEQUENCE [LARGE SCALE GENOMIC DNA]</scope>
    <source>
        <strain evidence="3 4">F 1598</strain>
    </source>
</reference>
<dbReference type="GO" id="GO:0005886">
    <property type="term" value="C:plasma membrane"/>
    <property type="evidence" value="ECO:0007669"/>
    <property type="project" value="TreeGrafter"/>
</dbReference>
<dbReference type="AlphaFoldDB" id="A0A0C3B8K0"/>
<feature type="compositionally biased region" description="Low complexity" evidence="1">
    <location>
        <begin position="243"/>
        <end position="257"/>
    </location>
</feature>
<dbReference type="InterPro" id="IPR011022">
    <property type="entry name" value="Arrestin_C-like"/>
</dbReference>
<dbReference type="GO" id="GO:0070086">
    <property type="term" value="P:ubiquitin-dependent endocytosis"/>
    <property type="evidence" value="ECO:0007669"/>
    <property type="project" value="TreeGrafter"/>
</dbReference>
<name>A0A0C3B8K0_PILCF</name>
<dbReference type="SMART" id="SM01017">
    <property type="entry name" value="Arrestin_C"/>
    <property type="match status" value="1"/>
</dbReference>
<dbReference type="PANTHER" id="PTHR11188:SF17">
    <property type="entry name" value="FI21816P1"/>
    <property type="match status" value="1"/>
</dbReference>
<accession>A0A0C3B8K0</accession>
<dbReference type="Gene3D" id="2.60.40.640">
    <property type="match status" value="2"/>
</dbReference>
<dbReference type="InParanoid" id="A0A0C3B8K0"/>
<reference evidence="4" key="2">
    <citation type="submission" date="2015-01" db="EMBL/GenBank/DDBJ databases">
        <title>Evolutionary Origins and Diversification of the Mycorrhizal Mutualists.</title>
        <authorList>
            <consortium name="DOE Joint Genome Institute"/>
            <consortium name="Mycorrhizal Genomics Consortium"/>
            <person name="Kohler A."/>
            <person name="Kuo A."/>
            <person name="Nagy L.G."/>
            <person name="Floudas D."/>
            <person name="Copeland A."/>
            <person name="Barry K.W."/>
            <person name="Cichocki N."/>
            <person name="Veneault-Fourrey C."/>
            <person name="LaButti K."/>
            <person name="Lindquist E.A."/>
            <person name="Lipzen A."/>
            <person name="Lundell T."/>
            <person name="Morin E."/>
            <person name="Murat C."/>
            <person name="Riley R."/>
            <person name="Ohm R."/>
            <person name="Sun H."/>
            <person name="Tunlid A."/>
            <person name="Henrissat B."/>
            <person name="Grigoriev I.V."/>
            <person name="Hibbett D.S."/>
            <person name="Martin F."/>
        </authorList>
    </citation>
    <scope>NUCLEOTIDE SEQUENCE [LARGE SCALE GENOMIC DNA]</scope>
    <source>
        <strain evidence="4">F 1598</strain>
    </source>
</reference>
<dbReference type="Proteomes" id="UP000054166">
    <property type="component" value="Unassembled WGS sequence"/>
</dbReference>
<feature type="region of interest" description="Disordered" evidence="1">
    <location>
        <begin position="227"/>
        <end position="307"/>
    </location>
</feature>